<sequence length="172" mass="18806">MLAFNLLRSAHMLNPALQVLAKDGSIADNTYQPIAEDGVIPAGDVVMTTAQLDQLTAIQGKKALYITVNDSPETHQFPLDQLDAIFIEFAGFNDGRGYSFAALLRRQGYQGELRAVGDIFKDVLNYLKRSGFDTFVIKEGKDIQEAAAGLNDFRQPYQASTAVPQADYQTGA</sequence>
<dbReference type="HOGENOM" id="CLU_115811_2_1_6"/>
<name>Q6F8C5_ACIAD</name>
<reference evidence="1 2" key="1">
    <citation type="journal article" date="2004" name="Nucleic Acids Res.">
        <title>Unique features revealed by the genome sequence of Acinetobacter sp. ADP1, a versatile and naturally transformation competent bacterium.</title>
        <authorList>
            <person name="Barbe V."/>
            <person name="Vallenet D."/>
            <person name="Fonknechten N."/>
            <person name="Kreimeyer A."/>
            <person name="Oztas S."/>
            <person name="Labarre L."/>
            <person name="Cruveiller S."/>
            <person name="Robert C."/>
            <person name="Duprat S."/>
            <person name="Wincker P."/>
            <person name="Ornston L.N."/>
            <person name="Weissenbach J."/>
            <person name="Marliere P."/>
            <person name="Cohen G.N."/>
            <person name="Medigue C."/>
        </authorList>
    </citation>
    <scope>NUCLEOTIDE SEQUENCE [LARGE SCALE GENOMIC DNA]</scope>
    <source>
        <strain evidence="2">ATCC 33305 / BD413 / ADP1</strain>
    </source>
</reference>
<proteinExistence type="predicted"/>
<accession>Q6F8C5</accession>
<dbReference type="Pfam" id="PF06073">
    <property type="entry name" value="DUF934"/>
    <property type="match status" value="1"/>
</dbReference>
<evidence type="ECO:0000313" key="2">
    <source>
        <dbReference type="Proteomes" id="UP000000430"/>
    </source>
</evidence>
<dbReference type="STRING" id="202950.GCA_001485005_02834"/>
<gene>
    <name evidence="1" type="ordered locus">ACIAD2981</name>
</gene>
<dbReference type="PIRSF" id="PIRSF030820">
    <property type="entry name" value="UCP030820"/>
    <property type="match status" value="1"/>
</dbReference>
<dbReference type="AlphaFoldDB" id="Q6F8C5"/>
<evidence type="ECO:0000313" key="1">
    <source>
        <dbReference type="EMBL" id="CAG69690.1"/>
    </source>
</evidence>
<dbReference type="Proteomes" id="UP000000430">
    <property type="component" value="Chromosome"/>
</dbReference>
<dbReference type="eggNOG" id="COG3749">
    <property type="taxonomic scope" value="Bacteria"/>
</dbReference>
<dbReference type="EMBL" id="CR543861">
    <property type="protein sequence ID" value="CAG69690.1"/>
    <property type="molecule type" value="Genomic_DNA"/>
</dbReference>
<organism evidence="1 2">
    <name type="scientific">Acinetobacter baylyi (strain ATCC 33305 / BD413 / ADP1)</name>
    <dbReference type="NCBI Taxonomy" id="62977"/>
    <lineage>
        <taxon>Bacteria</taxon>
        <taxon>Pseudomonadati</taxon>
        <taxon>Pseudomonadota</taxon>
        <taxon>Gammaproteobacteria</taxon>
        <taxon>Moraxellales</taxon>
        <taxon>Moraxellaceae</taxon>
        <taxon>Acinetobacter</taxon>
    </lineage>
</organism>
<dbReference type="InterPro" id="IPR008318">
    <property type="entry name" value="UCP030820"/>
</dbReference>
<dbReference type="KEGG" id="aci:ACIAD2981"/>
<protein>
    <submittedName>
        <fullName evidence="1">Putative oxidoreductase involved in sulfite reduction</fullName>
    </submittedName>
</protein>